<gene>
    <name evidence="2" type="ORF">A3C24_02035</name>
</gene>
<dbReference type="Proteomes" id="UP000177159">
    <property type="component" value="Unassembled WGS sequence"/>
</dbReference>
<proteinExistence type="predicted"/>
<reference evidence="2 3" key="1">
    <citation type="journal article" date="2016" name="Nat. Commun.">
        <title>Thousands of microbial genomes shed light on interconnected biogeochemical processes in an aquifer system.</title>
        <authorList>
            <person name="Anantharaman K."/>
            <person name="Brown C.T."/>
            <person name="Hug L.A."/>
            <person name="Sharon I."/>
            <person name="Castelle C.J."/>
            <person name="Probst A.J."/>
            <person name="Thomas B.C."/>
            <person name="Singh A."/>
            <person name="Wilkins M.J."/>
            <person name="Karaoz U."/>
            <person name="Brodie E.L."/>
            <person name="Williams K.H."/>
            <person name="Hubbard S.S."/>
            <person name="Banfield J.F."/>
        </authorList>
    </citation>
    <scope>NUCLEOTIDE SEQUENCE [LARGE SCALE GENOMIC DNA]</scope>
</reference>
<evidence type="ECO:0000259" key="1">
    <source>
        <dbReference type="Pfam" id="PF17762"/>
    </source>
</evidence>
<evidence type="ECO:0000313" key="3">
    <source>
        <dbReference type="Proteomes" id="UP000177159"/>
    </source>
</evidence>
<feature type="domain" description="ParB/Spo0J HTH" evidence="1">
    <location>
        <begin position="17"/>
        <end position="113"/>
    </location>
</feature>
<dbReference type="PANTHER" id="PTHR33375:SF1">
    <property type="entry name" value="CHROMOSOME-PARTITIONING PROTEIN PARB-RELATED"/>
    <property type="match status" value="1"/>
</dbReference>
<dbReference type="EMBL" id="MFZM01000007">
    <property type="protein sequence ID" value="OGK24440.1"/>
    <property type="molecule type" value="Genomic_DNA"/>
</dbReference>
<dbReference type="GO" id="GO:0005694">
    <property type="term" value="C:chromosome"/>
    <property type="evidence" value="ECO:0007669"/>
    <property type="project" value="TreeGrafter"/>
</dbReference>
<protein>
    <recommendedName>
        <fullName evidence="1">ParB/Spo0J HTH domain-containing protein</fullName>
    </recommendedName>
</protein>
<organism evidence="2 3">
    <name type="scientific">Candidatus Roizmanbacteria bacterium RIFCSPHIGHO2_02_FULL_37_24</name>
    <dbReference type="NCBI Taxonomy" id="1802037"/>
    <lineage>
        <taxon>Bacteria</taxon>
        <taxon>Candidatus Roizmaniibacteriota</taxon>
    </lineage>
</organism>
<dbReference type="InterPro" id="IPR041468">
    <property type="entry name" value="HTH_ParB/Spo0J"/>
</dbReference>
<dbReference type="Pfam" id="PF17762">
    <property type="entry name" value="HTH_ParB"/>
    <property type="match status" value="1"/>
</dbReference>
<dbReference type="PANTHER" id="PTHR33375">
    <property type="entry name" value="CHROMOSOME-PARTITIONING PROTEIN PARB-RELATED"/>
    <property type="match status" value="1"/>
</dbReference>
<dbReference type="AlphaFoldDB" id="A0A1F7GZB5"/>
<accession>A0A1F7GZB5</accession>
<evidence type="ECO:0000313" key="2">
    <source>
        <dbReference type="EMBL" id="OGK24440.1"/>
    </source>
</evidence>
<dbReference type="SUPFAM" id="SSF109709">
    <property type="entry name" value="KorB DNA-binding domain-like"/>
    <property type="match status" value="1"/>
</dbReference>
<dbReference type="GO" id="GO:0007059">
    <property type="term" value="P:chromosome segregation"/>
    <property type="evidence" value="ECO:0007669"/>
    <property type="project" value="TreeGrafter"/>
</dbReference>
<name>A0A1F7GZB5_9BACT</name>
<dbReference type="Gene3D" id="1.10.10.2830">
    <property type="match status" value="1"/>
</dbReference>
<sequence length="178" mass="20428">MSQDIDFLIQQVQNESNVLVKAQLLKDIQNQYNVPLNSLAKSLHLSPTYISHYLRLLKLPETIIDGYYSQSISKTHLYIISRLRNVEDMVDIYEQVLTNNLTTLQTEEMVREKLYSVNSQGERASEDIVKKITNKFSGLDKDLSTKVIQTRVKTKVILEVRGNLEKTTEILGKLASLE</sequence>
<comment type="caution">
    <text evidence="2">The sequence shown here is derived from an EMBL/GenBank/DDBJ whole genome shotgun (WGS) entry which is preliminary data.</text>
</comment>
<dbReference type="InterPro" id="IPR050336">
    <property type="entry name" value="Chromosome_partition/occlusion"/>
</dbReference>